<evidence type="ECO:0000256" key="1">
    <source>
        <dbReference type="SAM" id="MobiDB-lite"/>
    </source>
</evidence>
<name>A0A9P5XGP8_9AGAR</name>
<protein>
    <submittedName>
        <fullName evidence="2">Uncharacterized protein</fullName>
    </submittedName>
</protein>
<dbReference type="AlphaFoldDB" id="A0A9P5XGP8"/>
<sequence length="665" mass="75405">MHKHISFSLSDNSPNLNLRKLSKSQGPGAALVASRPIVNSIISNITSTTDAQPTSGIYNTNCPCSGTLGGPGTTCSLCTVAVTFDPKTQSLEERYPSSLRPGLCYPGRDLELTPADRRVLYALAVVNRAFSEPSLDVLWRTQTSLIPLVMSLPDDAYEVGDRGEVRIRRQVEYQDLVRVKHYSHRIKHLISPEPLSFTFRRGRNTSRTVWLSIDTAHSFMESFPSDIILTKVHTLVIPSEVLIQLRPRLLFYVDALHSVTLLITGTDSEGTDTNTEGTQKMSPSWYLSSLVLPLYRLKHFGIALLHPNPPQPSRRTTGTKDTLTDTENEKPTQASSSEEGLTNFIRNFFPPPPQRPPSPDFNGRRLPPAPPAIQYAYHLTCLSFPNITIPTRSLFLLVTTPTATSPATSGIKSLDVRIRPGQLDEVLELWEIEHNDYPRMKYWEERGGYGMQLFQGLEWLRLGVTTLSEPQRFIEKWGENKRIPLRGLKIWRWGETEPSGKLARRDWDYTAFTTTLYRHLDRGTLCHLSMIDETTIKSKALRIRSTFSPSLWHYLLQFHAITSFEICSPSLSLYLSTTPTTSSTLASNIPPAPQTPQVTRPETEELQPQPPATHTFSCFCFTFRSKSPGWRQAPSKRYVHQIPCPLRRIWNTCMYARRLWDRVLR</sequence>
<evidence type="ECO:0000313" key="3">
    <source>
        <dbReference type="Proteomes" id="UP000807342"/>
    </source>
</evidence>
<gene>
    <name evidence="2" type="ORF">P691DRAFT_504619</name>
</gene>
<comment type="caution">
    <text evidence="2">The sequence shown here is derived from an EMBL/GenBank/DDBJ whole genome shotgun (WGS) entry which is preliminary data.</text>
</comment>
<proteinExistence type="predicted"/>
<dbReference type="Proteomes" id="UP000807342">
    <property type="component" value="Unassembled WGS sequence"/>
</dbReference>
<feature type="region of interest" description="Disordered" evidence="1">
    <location>
        <begin position="306"/>
        <end position="367"/>
    </location>
</feature>
<dbReference type="OrthoDB" id="3543113at2759"/>
<feature type="region of interest" description="Disordered" evidence="1">
    <location>
        <begin position="582"/>
        <end position="610"/>
    </location>
</feature>
<keyword evidence="3" id="KW-1185">Reference proteome</keyword>
<organism evidence="2 3">
    <name type="scientific">Macrolepiota fuliginosa MF-IS2</name>
    <dbReference type="NCBI Taxonomy" id="1400762"/>
    <lineage>
        <taxon>Eukaryota</taxon>
        <taxon>Fungi</taxon>
        <taxon>Dikarya</taxon>
        <taxon>Basidiomycota</taxon>
        <taxon>Agaricomycotina</taxon>
        <taxon>Agaricomycetes</taxon>
        <taxon>Agaricomycetidae</taxon>
        <taxon>Agaricales</taxon>
        <taxon>Agaricineae</taxon>
        <taxon>Agaricaceae</taxon>
        <taxon>Macrolepiota</taxon>
    </lineage>
</organism>
<evidence type="ECO:0000313" key="2">
    <source>
        <dbReference type="EMBL" id="KAF9450014.1"/>
    </source>
</evidence>
<accession>A0A9P5XGP8</accession>
<reference evidence="2" key="1">
    <citation type="submission" date="2020-11" db="EMBL/GenBank/DDBJ databases">
        <authorList>
            <consortium name="DOE Joint Genome Institute"/>
            <person name="Ahrendt S."/>
            <person name="Riley R."/>
            <person name="Andreopoulos W."/>
            <person name="Labutti K."/>
            <person name="Pangilinan J."/>
            <person name="Ruiz-Duenas F.J."/>
            <person name="Barrasa J.M."/>
            <person name="Sanchez-Garcia M."/>
            <person name="Camarero S."/>
            <person name="Miyauchi S."/>
            <person name="Serrano A."/>
            <person name="Linde D."/>
            <person name="Babiker R."/>
            <person name="Drula E."/>
            <person name="Ayuso-Fernandez I."/>
            <person name="Pacheco R."/>
            <person name="Padilla G."/>
            <person name="Ferreira P."/>
            <person name="Barriuso J."/>
            <person name="Kellner H."/>
            <person name="Castanera R."/>
            <person name="Alfaro M."/>
            <person name="Ramirez L."/>
            <person name="Pisabarro A.G."/>
            <person name="Kuo A."/>
            <person name="Tritt A."/>
            <person name="Lipzen A."/>
            <person name="He G."/>
            <person name="Yan M."/>
            <person name="Ng V."/>
            <person name="Cullen D."/>
            <person name="Martin F."/>
            <person name="Rosso M.-N."/>
            <person name="Henrissat B."/>
            <person name="Hibbett D."/>
            <person name="Martinez A.T."/>
            <person name="Grigoriev I.V."/>
        </authorList>
    </citation>
    <scope>NUCLEOTIDE SEQUENCE</scope>
    <source>
        <strain evidence="2">MF-IS2</strain>
    </source>
</reference>
<feature type="compositionally biased region" description="Pro residues" evidence="1">
    <location>
        <begin position="349"/>
        <end position="359"/>
    </location>
</feature>
<dbReference type="EMBL" id="MU151114">
    <property type="protein sequence ID" value="KAF9450014.1"/>
    <property type="molecule type" value="Genomic_DNA"/>
</dbReference>
<feature type="compositionally biased region" description="Polar residues" evidence="1">
    <location>
        <begin position="331"/>
        <end position="340"/>
    </location>
</feature>